<dbReference type="VEuPathDB" id="FungiDB:H257_11565"/>
<dbReference type="EMBL" id="KI913148">
    <property type="protein sequence ID" value="ETV73418.1"/>
    <property type="molecule type" value="Genomic_DNA"/>
</dbReference>
<reference evidence="2" key="1">
    <citation type="submission" date="2013-12" db="EMBL/GenBank/DDBJ databases">
        <title>The Genome Sequence of Aphanomyces astaci APO3.</title>
        <authorList>
            <consortium name="The Broad Institute Genomics Platform"/>
            <person name="Russ C."/>
            <person name="Tyler B."/>
            <person name="van West P."/>
            <person name="Dieguez-Uribeondo J."/>
            <person name="Young S.K."/>
            <person name="Zeng Q."/>
            <person name="Gargeya S."/>
            <person name="Fitzgerald M."/>
            <person name="Abouelleil A."/>
            <person name="Alvarado L."/>
            <person name="Chapman S.B."/>
            <person name="Gainer-Dewar J."/>
            <person name="Goldberg J."/>
            <person name="Griggs A."/>
            <person name="Gujja S."/>
            <person name="Hansen M."/>
            <person name="Howarth C."/>
            <person name="Imamovic A."/>
            <person name="Ireland A."/>
            <person name="Larimer J."/>
            <person name="McCowan C."/>
            <person name="Murphy C."/>
            <person name="Pearson M."/>
            <person name="Poon T.W."/>
            <person name="Priest M."/>
            <person name="Roberts A."/>
            <person name="Saif S."/>
            <person name="Shea T."/>
            <person name="Sykes S."/>
            <person name="Wortman J."/>
            <person name="Nusbaum C."/>
            <person name="Birren B."/>
        </authorList>
    </citation>
    <scope>NUCLEOTIDE SEQUENCE [LARGE SCALE GENOMIC DNA]</scope>
    <source>
        <strain evidence="2">APO3</strain>
    </source>
</reference>
<dbReference type="OrthoDB" id="10495779at2759"/>
<name>W4G3A2_APHAT</name>
<feature type="compositionally biased region" description="Basic and acidic residues" evidence="1">
    <location>
        <begin position="53"/>
        <end position="68"/>
    </location>
</feature>
<dbReference type="GeneID" id="20813561"/>
<protein>
    <submittedName>
        <fullName evidence="2">Uncharacterized protein</fullName>
    </submittedName>
</protein>
<accession>W4G3A2</accession>
<evidence type="ECO:0000256" key="1">
    <source>
        <dbReference type="SAM" id="MobiDB-lite"/>
    </source>
</evidence>
<proteinExistence type="predicted"/>
<sequence length="238" mass="26865">MSQRVAHASVHAAVSKSLCVLSAKLSVDSACPSSKLARTIEQVNKQHRIAQQVDRRTRNQREDVSGRRLTDDEKAMAAHHTFTLVLMDGMRLVSMYVENNKQLQRVRQVPATPTQPHQVEGGPMMAIDSQLTTLSWTPTTTGDIGWWRSWLFYSSPVVQVSFESVTSIERSDEWPHALTKPAAPEVSPVHGVWVDTPTLRLWLQCHDEAEQVQVVTSFQRYVQSAKKRTADNNSTRHK</sequence>
<feature type="region of interest" description="Disordered" evidence="1">
    <location>
        <begin position="47"/>
        <end position="68"/>
    </location>
</feature>
<dbReference type="AlphaFoldDB" id="W4G3A2"/>
<gene>
    <name evidence="2" type="ORF">H257_11565</name>
</gene>
<evidence type="ECO:0000313" key="2">
    <source>
        <dbReference type="EMBL" id="ETV73418.1"/>
    </source>
</evidence>
<organism evidence="2">
    <name type="scientific">Aphanomyces astaci</name>
    <name type="common">Crayfish plague agent</name>
    <dbReference type="NCBI Taxonomy" id="112090"/>
    <lineage>
        <taxon>Eukaryota</taxon>
        <taxon>Sar</taxon>
        <taxon>Stramenopiles</taxon>
        <taxon>Oomycota</taxon>
        <taxon>Saprolegniomycetes</taxon>
        <taxon>Saprolegniales</taxon>
        <taxon>Verrucalvaceae</taxon>
        <taxon>Aphanomyces</taxon>
    </lineage>
</organism>
<dbReference type="RefSeq" id="XP_009836844.1">
    <property type="nucleotide sequence ID" value="XM_009838542.1"/>
</dbReference>